<dbReference type="AlphaFoldDB" id="A0A1W1W1V9"/>
<gene>
    <name evidence="6" type="ORF">SAMN00808754_2926</name>
</gene>
<organism evidence="6 7">
    <name type="scientific">Thermanaeromonas toyohensis ToBE</name>
    <dbReference type="NCBI Taxonomy" id="698762"/>
    <lineage>
        <taxon>Bacteria</taxon>
        <taxon>Bacillati</taxon>
        <taxon>Bacillota</taxon>
        <taxon>Clostridia</taxon>
        <taxon>Neomoorellales</taxon>
        <taxon>Neomoorellaceae</taxon>
        <taxon>Thermanaeromonas</taxon>
    </lineage>
</organism>
<dbReference type="SUPFAM" id="SSF53822">
    <property type="entry name" value="Periplasmic binding protein-like I"/>
    <property type="match status" value="1"/>
</dbReference>
<dbReference type="STRING" id="698762.SAMN00808754_2926"/>
<keyword evidence="4" id="KW-0472">Membrane</keyword>
<dbReference type="InterPro" id="IPR028082">
    <property type="entry name" value="Peripla_BP_I"/>
</dbReference>
<sequence>MSNVHMDKRKILLRKKKMRTTRGSLIILGVLLTLVLILKIYVIGPRTFSSVTQPLFNNSIPKYHFYLVAPNSVDPFWREVYRGASEAASLYNLALEFSAPRFNNSEEEIKYLDMAITARVDGIITHVSYATDFTRLIDKAYSRGIPVITIDNDAKESKRKAFVGANSFVLGEQAGRLMVQATAGKANIAIIVSNDGQKDVIYQNLKLNGFLNALREHPDMKIVDIYTSKLGILSAEEITQSILNHHPPIDAIYCMDSVDTLGVAQAIVDFNRVGDIKIVGYGDTPEILRYIERGIIYGTVMNDPYKMGYESIKALLEIKEKDNTSTFIDTGVKIITKENVNRYREEQKGS</sequence>
<dbReference type="CDD" id="cd06314">
    <property type="entry name" value="PBP1_tmGBP"/>
    <property type="match status" value="1"/>
</dbReference>
<dbReference type="GO" id="GO:0030313">
    <property type="term" value="C:cell envelope"/>
    <property type="evidence" value="ECO:0007669"/>
    <property type="project" value="UniProtKB-SubCell"/>
</dbReference>
<evidence type="ECO:0000256" key="4">
    <source>
        <dbReference type="SAM" id="Phobius"/>
    </source>
</evidence>
<keyword evidence="4" id="KW-1133">Transmembrane helix</keyword>
<feature type="transmembrane region" description="Helical" evidence="4">
    <location>
        <begin position="21"/>
        <end position="42"/>
    </location>
</feature>
<keyword evidence="7" id="KW-1185">Reference proteome</keyword>
<evidence type="ECO:0000256" key="2">
    <source>
        <dbReference type="ARBA" id="ARBA00007639"/>
    </source>
</evidence>
<dbReference type="Proteomes" id="UP000192569">
    <property type="component" value="Chromosome I"/>
</dbReference>
<dbReference type="PANTHER" id="PTHR46847">
    <property type="entry name" value="D-ALLOSE-BINDING PERIPLASMIC PROTEIN-RELATED"/>
    <property type="match status" value="1"/>
</dbReference>
<evidence type="ECO:0000313" key="6">
    <source>
        <dbReference type="EMBL" id="SMB99493.1"/>
    </source>
</evidence>
<reference evidence="6 7" key="1">
    <citation type="submission" date="2017-04" db="EMBL/GenBank/DDBJ databases">
        <authorList>
            <person name="Afonso C.L."/>
            <person name="Miller P.J."/>
            <person name="Scott M.A."/>
            <person name="Spackman E."/>
            <person name="Goraichik I."/>
            <person name="Dimitrov K.M."/>
            <person name="Suarez D.L."/>
            <person name="Swayne D.E."/>
        </authorList>
    </citation>
    <scope>NUCLEOTIDE SEQUENCE [LARGE SCALE GENOMIC DNA]</scope>
    <source>
        <strain evidence="6 7">ToBE</strain>
    </source>
</reference>
<dbReference type="Pfam" id="PF13407">
    <property type="entry name" value="Peripla_BP_4"/>
    <property type="match status" value="1"/>
</dbReference>
<evidence type="ECO:0000313" key="7">
    <source>
        <dbReference type="Proteomes" id="UP000192569"/>
    </source>
</evidence>
<comment type="similarity">
    <text evidence="2">Belongs to the bacterial solute-binding protein 2 family.</text>
</comment>
<dbReference type="PANTHER" id="PTHR46847:SF1">
    <property type="entry name" value="D-ALLOSE-BINDING PERIPLASMIC PROTEIN-RELATED"/>
    <property type="match status" value="1"/>
</dbReference>
<dbReference type="GO" id="GO:0030246">
    <property type="term" value="F:carbohydrate binding"/>
    <property type="evidence" value="ECO:0007669"/>
    <property type="project" value="UniProtKB-ARBA"/>
</dbReference>
<feature type="domain" description="Periplasmic binding protein" evidence="5">
    <location>
        <begin position="65"/>
        <end position="318"/>
    </location>
</feature>
<keyword evidence="3" id="KW-0732">Signal</keyword>
<evidence type="ECO:0000256" key="3">
    <source>
        <dbReference type="ARBA" id="ARBA00022729"/>
    </source>
</evidence>
<proteinExistence type="inferred from homology"/>
<accession>A0A1W1W1V9</accession>
<keyword evidence="4" id="KW-0812">Transmembrane</keyword>
<protein>
    <submittedName>
        <fullName evidence="6">Monosaccharide ABC transporter substrate-binding protein, CUT2 family</fullName>
    </submittedName>
</protein>
<dbReference type="InterPro" id="IPR025997">
    <property type="entry name" value="SBP_2_dom"/>
</dbReference>
<evidence type="ECO:0000256" key="1">
    <source>
        <dbReference type="ARBA" id="ARBA00004196"/>
    </source>
</evidence>
<name>A0A1W1W1V9_9FIRM</name>
<evidence type="ECO:0000259" key="5">
    <source>
        <dbReference type="Pfam" id="PF13407"/>
    </source>
</evidence>
<dbReference type="Gene3D" id="3.40.50.2300">
    <property type="match status" value="2"/>
</dbReference>
<comment type="subcellular location">
    <subcellularLocation>
        <location evidence="1">Cell envelope</location>
    </subcellularLocation>
</comment>
<dbReference type="EMBL" id="LT838272">
    <property type="protein sequence ID" value="SMB99493.1"/>
    <property type="molecule type" value="Genomic_DNA"/>
</dbReference>